<comment type="caution">
    <text evidence="7">The sequence shown here is derived from an EMBL/GenBank/DDBJ whole genome shotgun (WGS) entry which is preliminary data.</text>
</comment>
<dbReference type="SMART" id="SM00184">
    <property type="entry name" value="RING"/>
    <property type="match status" value="1"/>
</dbReference>
<keyword evidence="3" id="KW-0862">Zinc</keyword>
<dbReference type="PANTHER" id="PTHR25464">
    <property type="entry name" value="TRIPARTITE MOTIF-CONTAINING PROTEIN 2-LIKE PROTEIN"/>
    <property type="match status" value="1"/>
</dbReference>
<feature type="domain" description="RING-type" evidence="6">
    <location>
        <begin position="13"/>
        <end position="56"/>
    </location>
</feature>
<dbReference type="GO" id="GO:0008270">
    <property type="term" value="F:zinc ion binding"/>
    <property type="evidence" value="ECO:0007669"/>
    <property type="project" value="UniProtKB-KW"/>
</dbReference>
<keyword evidence="2 4" id="KW-0863">Zinc-finger</keyword>
<dbReference type="SUPFAM" id="SSF57850">
    <property type="entry name" value="RING/U-box"/>
    <property type="match status" value="1"/>
</dbReference>
<name>A0A8J2WMD4_9CRUS</name>
<keyword evidence="1" id="KW-0479">Metal-binding</keyword>
<evidence type="ECO:0000313" key="7">
    <source>
        <dbReference type="EMBL" id="CAH0111634.1"/>
    </source>
</evidence>
<dbReference type="InterPro" id="IPR001841">
    <property type="entry name" value="Znf_RING"/>
</dbReference>
<evidence type="ECO:0000256" key="4">
    <source>
        <dbReference type="PROSITE-ProRule" id="PRU00175"/>
    </source>
</evidence>
<keyword evidence="8" id="KW-1185">Reference proteome</keyword>
<feature type="region of interest" description="Disordered" evidence="5">
    <location>
        <begin position="328"/>
        <end position="378"/>
    </location>
</feature>
<dbReference type="InterPro" id="IPR017907">
    <property type="entry name" value="Znf_RING_CS"/>
</dbReference>
<protein>
    <recommendedName>
        <fullName evidence="6">RING-type domain-containing protein</fullName>
    </recommendedName>
</protein>
<dbReference type="PANTHER" id="PTHR25464:SF2">
    <property type="entry name" value="RING-TYPE DOMAIN-CONTAINING PROTEIN"/>
    <property type="match status" value="1"/>
</dbReference>
<evidence type="ECO:0000259" key="6">
    <source>
        <dbReference type="PROSITE" id="PS50089"/>
    </source>
</evidence>
<gene>
    <name evidence="7" type="ORF">DGAL_LOCUS15284</name>
</gene>
<dbReference type="EMBL" id="CAKKLH010000314">
    <property type="protein sequence ID" value="CAH0111634.1"/>
    <property type="molecule type" value="Genomic_DNA"/>
</dbReference>
<evidence type="ECO:0000313" key="8">
    <source>
        <dbReference type="Proteomes" id="UP000789390"/>
    </source>
</evidence>
<dbReference type="Gene3D" id="3.30.40.10">
    <property type="entry name" value="Zinc/RING finger domain, C3HC4 (zinc finger)"/>
    <property type="match status" value="1"/>
</dbReference>
<feature type="compositionally biased region" description="Basic and acidic residues" evidence="5">
    <location>
        <begin position="340"/>
        <end position="362"/>
    </location>
</feature>
<dbReference type="PROSITE" id="PS00518">
    <property type="entry name" value="ZF_RING_1"/>
    <property type="match status" value="1"/>
</dbReference>
<evidence type="ECO:0000256" key="2">
    <source>
        <dbReference type="ARBA" id="ARBA00022771"/>
    </source>
</evidence>
<dbReference type="PROSITE" id="PS50089">
    <property type="entry name" value="ZF_RING_2"/>
    <property type="match status" value="1"/>
</dbReference>
<dbReference type="InterPro" id="IPR013083">
    <property type="entry name" value="Znf_RING/FYVE/PHD"/>
</dbReference>
<sequence>MATSNEVEDLVTCGVCLCEYDEVDRKPKFLQCSHTVCFSCLKGIRRNDLITCPFCRDTFVKFDIASLPNNPYALHMIKFKEKQPPKPVEIVAAPLEVHWCLTCGTAEKLECSSSGHSSVNMSINTIKNLEALLTLKEELLKMNDTGTNKLAMAVQERQKVQEQLAIIMNSIQYSGEQVQKLQDENNLRMTEMVSILERNPSKTVGQQDVPKQELFFSELMALVDGSTADDTTETLKLKMTNLVENYEEKLCESVAIGSEYEFRKRVKIIVHLYDEKDQKIPTLPILEDEFRFQPQSPSLEGSSNRQDSILLSHAVFSLLQREKIPLKMGVPQQPTADSPSKVKADDDPSNKKENIRKPEKKEKKTKAVLKSVPNCTVL</sequence>
<dbReference type="AlphaFoldDB" id="A0A8J2WMD4"/>
<evidence type="ECO:0000256" key="3">
    <source>
        <dbReference type="ARBA" id="ARBA00022833"/>
    </source>
</evidence>
<evidence type="ECO:0000256" key="5">
    <source>
        <dbReference type="SAM" id="MobiDB-lite"/>
    </source>
</evidence>
<dbReference type="Pfam" id="PF13445">
    <property type="entry name" value="zf-RING_UBOX"/>
    <property type="match status" value="1"/>
</dbReference>
<organism evidence="7 8">
    <name type="scientific">Daphnia galeata</name>
    <dbReference type="NCBI Taxonomy" id="27404"/>
    <lineage>
        <taxon>Eukaryota</taxon>
        <taxon>Metazoa</taxon>
        <taxon>Ecdysozoa</taxon>
        <taxon>Arthropoda</taxon>
        <taxon>Crustacea</taxon>
        <taxon>Branchiopoda</taxon>
        <taxon>Diplostraca</taxon>
        <taxon>Cladocera</taxon>
        <taxon>Anomopoda</taxon>
        <taxon>Daphniidae</taxon>
        <taxon>Daphnia</taxon>
    </lineage>
</organism>
<dbReference type="InterPro" id="IPR027370">
    <property type="entry name" value="Znf-RING_euk"/>
</dbReference>
<accession>A0A8J2WMD4</accession>
<reference evidence="7" key="1">
    <citation type="submission" date="2021-11" db="EMBL/GenBank/DDBJ databases">
        <authorList>
            <person name="Schell T."/>
        </authorList>
    </citation>
    <scope>NUCLEOTIDE SEQUENCE</scope>
    <source>
        <strain evidence="7">M5</strain>
    </source>
</reference>
<proteinExistence type="predicted"/>
<dbReference type="Proteomes" id="UP000789390">
    <property type="component" value="Unassembled WGS sequence"/>
</dbReference>
<dbReference type="OrthoDB" id="6362435at2759"/>
<evidence type="ECO:0000256" key="1">
    <source>
        <dbReference type="ARBA" id="ARBA00022723"/>
    </source>
</evidence>